<dbReference type="GO" id="GO:0005737">
    <property type="term" value="C:cytoplasm"/>
    <property type="evidence" value="ECO:0007669"/>
    <property type="project" value="TreeGrafter"/>
</dbReference>
<feature type="compositionally biased region" description="Polar residues" evidence="3">
    <location>
        <begin position="118"/>
        <end position="138"/>
    </location>
</feature>
<reference evidence="5" key="1">
    <citation type="submission" date="2022-01" db="EMBL/GenBank/DDBJ databases">
        <authorList>
            <person name="Braso-Vives M."/>
        </authorList>
    </citation>
    <scope>NUCLEOTIDE SEQUENCE</scope>
</reference>
<organism evidence="5 6">
    <name type="scientific">Branchiostoma lanceolatum</name>
    <name type="common">Common lancelet</name>
    <name type="synonym">Amphioxus lanceolatum</name>
    <dbReference type="NCBI Taxonomy" id="7740"/>
    <lineage>
        <taxon>Eukaryota</taxon>
        <taxon>Metazoa</taxon>
        <taxon>Chordata</taxon>
        <taxon>Cephalochordata</taxon>
        <taxon>Leptocardii</taxon>
        <taxon>Amphioxiformes</taxon>
        <taxon>Branchiostomatidae</taxon>
        <taxon>Branchiostoma</taxon>
    </lineage>
</organism>
<keyword evidence="1" id="KW-0433">Leucine-rich repeat</keyword>
<dbReference type="Proteomes" id="UP000838412">
    <property type="component" value="Chromosome 18"/>
</dbReference>
<dbReference type="InterPro" id="IPR003591">
    <property type="entry name" value="Leu-rich_rpt_typical-subtyp"/>
</dbReference>
<feature type="domain" description="ZU5" evidence="4">
    <location>
        <begin position="658"/>
        <end position="756"/>
    </location>
</feature>
<keyword evidence="6" id="KW-1185">Reference proteome</keyword>
<dbReference type="PANTHER" id="PTHR48051">
    <property type="match status" value="1"/>
</dbReference>
<dbReference type="InterPro" id="IPR050216">
    <property type="entry name" value="LRR_domain-containing"/>
</dbReference>
<evidence type="ECO:0000256" key="1">
    <source>
        <dbReference type="ARBA" id="ARBA00022614"/>
    </source>
</evidence>
<feature type="compositionally biased region" description="Polar residues" evidence="3">
    <location>
        <begin position="21"/>
        <end position="111"/>
    </location>
</feature>
<dbReference type="Gene3D" id="3.80.10.10">
    <property type="entry name" value="Ribonuclease Inhibitor"/>
    <property type="match status" value="1"/>
</dbReference>
<dbReference type="SUPFAM" id="SSF52058">
    <property type="entry name" value="L domain-like"/>
    <property type="match status" value="1"/>
</dbReference>
<dbReference type="SMART" id="SM00218">
    <property type="entry name" value="ZU5"/>
    <property type="match status" value="1"/>
</dbReference>
<protein>
    <submittedName>
        <fullName evidence="5">NEURL4 protein</fullName>
    </submittedName>
</protein>
<feature type="compositionally biased region" description="Basic and acidic residues" evidence="3">
    <location>
        <begin position="1"/>
        <end position="14"/>
    </location>
</feature>
<evidence type="ECO:0000313" key="5">
    <source>
        <dbReference type="EMBL" id="CAH1250762.1"/>
    </source>
</evidence>
<evidence type="ECO:0000256" key="2">
    <source>
        <dbReference type="ARBA" id="ARBA00022737"/>
    </source>
</evidence>
<dbReference type="Pfam" id="PF00791">
    <property type="entry name" value="ZU5"/>
    <property type="match status" value="1"/>
</dbReference>
<sequence length="1328" mass="147517">MDRTQKSSARKESVSSKIRKPSTTTSKADSPRKPSTTSKADSPRKPSTTTSKADSPRKPSTTTSKVDSPRKPSTTSKSESPRKPSTTSKSESPRKPSTTTKADSPSKLLTTSKHDSPSKLSTPSKADSPRKLSTTNKAPTRKPSRKESVHHEEEEDEEEEAGWTEAYLRAQMKDTDSSKELDLSNKSLEEIPPDVFSIKEVEVLDASDNPIESIPVNVASLSSLKEMRAAGCDLREVSGNISRCTYLGKIDFSRNPHIGTLPATMKQLAYLKYVALSGCELKSLPKNLTLLATIETLDLSKNAMTTLPSDISGLKRMKVLILNDNAFRTIPEAIKSLGRLNCLEMKRNKLNNHEGDLVLNVPSKLKILDMEDNCSLALVPDGLGNLEAIEGVNFSYCGIETLSDSIGQISTLKEIHIAGNKLRSLPDSFGRLLNLETLDLEGNRRLTSLPLTLHHLRKLKDKETGTNTGLVMDNVPTMDIPEPKIVKEGVVSILSELLAEDSINSVTGNIAAEVVDDTIIEHLSDDIVTIVEGGLSDDLMLYMTDVAIVEEECAKDIFTSTFEKVIQDLLKEVSKETADEDKVIFLIVDELVEEMKTSMAKDEATSAVRLDAVAWGVMEELLKEKSDATAKSVALEQEEEWRLGQTVPEEYDTQFSYEVSSTSATVQSVDLPAGCNLSIPPGATDEDTSVISAVLNPHGYEGALPLEDNELLVSDIVEMLPAGMTFSKPVKLKIPHSLPKFDKEREYVVMTSENDGMTWETLRTLSHQEKGQAYVIVEVAHFSSFAVVARPYEHCHRVRKGEASELKSSKQTEIKVVLPKDCVPSEEEISFKVIPVDKETLACAGMEDSGMGDINRMSHIVKFFKGSNLLLNRPATIVLPLSPGKEDSKVRVLSCNESGNWEDVTDKVDDVVLKESKVAFKTDRLSSGFTVLRSDKIIDPNEIVALVAKNTRARRVRTVIFKKWKEPREEGIMTARMECVLEEMVEDRICFATKMEEYEKQEGTPTPTMSMMEGETFCAMFRGSIRPNVEEINTLYGVNFTFYCHRPRMTKFDVTLVDKGKYATSTVKFYPGRREIYHPCAPGEEGATPLATAEITAPTGIICDYWLACQRFKNTLGIADTYLSPDHNMCFCKTCHTDRGESDSYSRGNPKKKYAVPVGWGRFGLNTNKVSEDKEVNVFANWHRAYHGTVPNVVKKILQTSQLLMPGDTALGGIHLGEREGHFNEKRKPEGFDTQQVYLSPSIEYSGDDAYAYPTWFKDNHDETEYAARVAFQVCVRPNSYKVGPETIGARREGRTIDPLFSNDELEWFTKERGGHVLYGLLVKLEEL</sequence>
<dbReference type="InterPro" id="IPR000906">
    <property type="entry name" value="ZU5_dom"/>
</dbReference>
<gene>
    <name evidence="5" type="primary">NEURL4</name>
    <name evidence="5" type="ORF">BLAG_LOCUS11367</name>
</gene>
<feature type="compositionally biased region" description="Acidic residues" evidence="3">
    <location>
        <begin position="153"/>
        <end position="162"/>
    </location>
</feature>
<feature type="region of interest" description="Disordered" evidence="3">
    <location>
        <begin position="1"/>
        <end position="163"/>
    </location>
</feature>
<dbReference type="Gene3D" id="2.60.220.30">
    <property type="match status" value="2"/>
</dbReference>
<dbReference type="PANTHER" id="PTHR48051:SF1">
    <property type="entry name" value="RAS SUPPRESSOR PROTEIN 1"/>
    <property type="match status" value="1"/>
</dbReference>
<dbReference type="SMART" id="SM00369">
    <property type="entry name" value="LRR_TYP"/>
    <property type="match status" value="5"/>
</dbReference>
<dbReference type="InterPro" id="IPR032675">
    <property type="entry name" value="LRR_dom_sf"/>
</dbReference>
<dbReference type="OrthoDB" id="49113at2759"/>
<keyword evidence="2" id="KW-0677">Repeat</keyword>
<dbReference type="EMBL" id="OV696703">
    <property type="protein sequence ID" value="CAH1250762.1"/>
    <property type="molecule type" value="Genomic_DNA"/>
</dbReference>
<accession>A0A8J9ZBS2</accession>
<evidence type="ECO:0000256" key="3">
    <source>
        <dbReference type="SAM" id="MobiDB-lite"/>
    </source>
</evidence>
<proteinExistence type="predicted"/>
<name>A0A8J9ZBS2_BRALA</name>
<evidence type="ECO:0000259" key="4">
    <source>
        <dbReference type="SMART" id="SM00218"/>
    </source>
</evidence>
<evidence type="ECO:0000313" key="6">
    <source>
        <dbReference type="Proteomes" id="UP000838412"/>
    </source>
</evidence>